<dbReference type="InterPro" id="IPR000639">
    <property type="entry name" value="Epox_hydrolase-like"/>
</dbReference>
<feature type="domain" description="AB hydrolase-1" evidence="3">
    <location>
        <begin position="35"/>
        <end position="284"/>
    </location>
</feature>
<evidence type="ECO:0000313" key="5">
    <source>
        <dbReference type="Proteomes" id="UP000317550"/>
    </source>
</evidence>
<evidence type="ECO:0000256" key="1">
    <source>
        <dbReference type="ARBA" id="ARBA00008645"/>
    </source>
</evidence>
<evidence type="ECO:0000256" key="2">
    <source>
        <dbReference type="ARBA" id="ARBA00022801"/>
    </source>
</evidence>
<dbReference type="RefSeq" id="WP_144280218.1">
    <property type="nucleotide sequence ID" value="NZ_CP041730.1"/>
</dbReference>
<accession>A0A516SL07</accession>
<dbReference type="PANTHER" id="PTHR43798:SF14">
    <property type="entry name" value="SERINE HYDROLASE-LIKE PROTEIN DDB_G0286239"/>
    <property type="match status" value="1"/>
</dbReference>
<dbReference type="OrthoDB" id="2987348at2"/>
<sequence>MQTQYRPVHPSRSDTLVIRGIEYRIRRWGRRGGRPLLLLHGWMDCAATFQFMIDAAPAELLEYDLIAPDWRGFGASAWAAEGYYFPDYLADLDALLDQLAPERPVDLLGHSMGGMVASLYAGIRPERVARLVSLEGFGLPRTTPEQAPARYLRWLDECKTPPAERPLRGLPELAGRLRKFNPRLSEDKAAWLAAELSAEVDGQLRQLADPRHRWVNPVLYRLEEAMACWRQVQAPVLWLAGDEAKLLGWMGETPEQFALRRDCFTSLCYESLPDCGHNLHHDAPGRVAASVSAFFENAARE</sequence>
<dbReference type="Gene3D" id="3.40.50.1820">
    <property type="entry name" value="alpha/beta hydrolase"/>
    <property type="match status" value="1"/>
</dbReference>
<organism evidence="4 5">
    <name type="scientific">Chitinimonas arctica</name>
    <dbReference type="NCBI Taxonomy" id="2594795"/>
    <lineage>
        <taxon>Bacteria</taxon>
        <taxon>Pseudomonadati</taxon>
        <taxon>Pseudomonadota</taxon>
        <taxon>Betaproteobacteria</taxon>
        <taxon>Neisseriales</taxon>
        <taxon>Chitinibacteraceae</taxon>
        <taxon>Chitinimonas</taxon>
    </lineage>
</organism>
<dbReference type="PANTHER" id="PTHR43798">
    <property type="entry name" value="MONOACYLGLYCEROL LIPASE"/>
    <property type="match status" value="1"/>
</dbReference>
<dbReference type="GO" id="GO:0016787">
    <property type="term" value="F:hydrolase activity"/>
    <property type="evidence" value="ECO:0007669"/>
    <property type="project" value="UniProtKB-KW"/>
</dbReference>
<evidence type="ECO:0000313" key="4">
    <source>
        <dbReference type="EMBL" id="QDQ28835.1"/>
    </source>
</evidence>
<dbReference type="Proteomes" id="UP000317550">
    <property type="component" value="Chromosome"/>
</dbReference>
<protein>
    <submittedName>
        <fullName evidence="4">Alpha/beta hydrolase</fullName>
    </submittedName>
</protein>
<evidence type="ECO:0000259" key="3">
    <source>
        <dbReference type="Pfam" id="PF00561"/>
    </source>
</evidence>
<keyword evidence="2 4" id="KW-0378">Hydrolase</keyword>
<dbReference type="InterPro" id="IPR029058">
    <property type="entry name" value="AB_hydrolase_fold"/>
</dbReference>
<keyword evidence="5" id="KW-1185">Reference proteome</keyword>
<dbReference type="PRINTS" id="PR00412">
    <property type="entry name" value="EPOXHYDRLASE"/>
</dbReference>
<dbReference type="KEGG" id="cari:FNU76_22165"/>
<proteinExistence type="inferred from homology"/>
<dbReference type="GO" id="GO:0016020">
    <property type="term" value="C:membrane"/>
    <property type="evidence" value="ECO:0007669"/>
    <property type="project" value="TreeGrafter"/>
</dbReference>
<dbReference type="SUPFAM" id="SSF53474">
    <property type="entry name" value="alpha/beta-Hydrolases"/>
    <property type="match status" value="1"/>
</dbReference>
<reference evidence="5" key="1">
    <citation type="submission" date="2019-07" db="EMBL/GenBank/DDBJ databases">
        <title>Chitinimonas sp. nov., isolated from Ny-Alesund, arctica soil.</title>
        <authorList>
            <person name="Xu Q."/>
            <person name="Peng F."/>
        </authorList>
    </citation>
    <scope>NUCLEOTIDE SEQUENCE [LARGE SCALE GENOMIC DNA]</scope>
    <source>
        <strain evidence="5">R3-44</strain>
    </source>
</reference>
<dbReference type="InterPro" id="IPR000073">
    <property type="entry name" value="AB_hydrolase_1"/>
</dbReference>
<dbReference type="AlphaFoldDB" id="A0A516SL07"/>
<name>A0A516SL07_9NEIS</name>
<dbReference type="EMBL" id="CP041730">
    <property type="protein sequence ID" value="QDQ28835.1"/>
    <property type="molecule type" value="Genomic_DNA"/>
</dbReference>
<dbReference type="PRINTS" id="PR00111">
    <property type="entry name" value="ABHYDROLASE"/>
</dbReference>
<dbReference type="Pfam" id="PF00561">
    <property type="entry name" value="Abhydrolase_1"/>
    <property type="match status" value="1"/>
</dbReference>
<dbReference type="InterPro" id="IPR050266">
    <property type="entry name" value="AB_hydrolase_sf"/>
</dbReference>
<comment type="similarity">
    <text evidence="1">Belongs to the AB hydrolase superfamily.</text>
</comment>
<gene>
    <name evidence="4" type="ORF">FNU76_22165</name>
</gene>